<dbReference type="GO" id="GO:0032259">
    <property type="term" value="P:methylation"/>
    <property type="evidence" value="ECO:0007669"/>
    <property type="project" value="UniProtKB-KW"/>
</dbReference>
<dbReference type="PROSITE" id="PS50280">
    <property type="entry name" value="SET"/>
    <property type="match status" value="1"/>
</dbReference>
<evidence type="ECO:0000256" key="3">
    <source>
        <dbReference type="ARBA" id="ARBA00022691"/>
    </source>
</evidence>
<dbReference type="RefSeq" id="XP_034012574.1">
    <property type="nucleotide sequence ID" value="XM_034155405.1"/>
</dbReference>
<dbReference type="SUPFAM" id="SSF82199">
    <property type="entry name" value="SET domain"/>
    <property type="match status" value="1"/>
</dbReference>
<keyword evidence="1" id="KW-0489">Methyltransferase</keyword>
<dbReference type="Pfam" id="PF00856">
    <property type="entry name" value="SET"/>
    <property type="match status" value="1"/>
</dbReference>
<evidence type="ECO:0000256" key="1">
    <source>
        <dbReference type="ARBA" id="ARBA00022603"/>
    </source>
</evidence>
<evidence type="ECO:0000313" key="5">
    <source>
        <dbReference type="EMBL" id="KAA8902826.1"/>
    </source>
</evidence>
<dbReference type="InterPro" id="IPR044429">
    <property type="entry name" value="SETD4_SET"/>
</dbReference>
<dbReference type="EMBL" id="SWFT01000082">
    <property type="protein sequence ID" value="KAA8902826.1"/>
    <property type="molecule type" value="Genomic_DNA"/>
</dbReference>
<comment type="caution">
    <text evidence="5">The sequence shown here is derived from an EMBL/GenBank/DDBJ whole genome shotgun (WGS) entry which is preliminary data.</text>
</comment>
<dbReference type="PANTHER" id="PTHR13271:SF47">
    <property type="entry name" value="ACTIN-HISTIDINE N-METHYLTRANSFERASE"/>
    <property type="match status" value="1"/>
</dbReference>
<dbReference type="InterPro" id="IPR046341">
    <property type="entry name" value="SET_dom_sf"/>
</dbReference>
<dbReference type="CDD" id="cd19177">
    <property type="entry name" value="SET_SETD4"/>
    <property type="match status" value="1"/>
</dbReference>
<reference evidence="5 6" key="1">
    <citation type="submission" date="2019-07" db="EMBL/GenBank/DDBJ databases">
        <title>Genome assembly of two rare yeast pathogens: Diutina rugosa and Trichomonascus ciferrii.</title>
        <authorList>
            <person name="Mixao V."/>
            <person name="Saus E."/>
            <person name="Hansen A."/>
            <person name="Lass-Flor C."/>
            <person name="Gabaldon T."/>
        </authorList>
    </citation>
    <scope>NUCLEOTIDE SEQUENCE [LARGE SCALE GENOMIC DNA]</scope>
    <source>
        <strain evidence="5 6">CBS 613</strain>
    </source>
</reference>
<name>A0A642UTY1_DIURU</name>
<dbReference type="VEuPathDB" id="FungiDB:DIURU_002722"/>
<keyword evidence="6" id="KW-1185">Reference proteome</keyword>
<organism evidence="5 6">
    <name type="scientific">Diutina rugosa</name>
    <name type="common">Yeast</name>
    <name type="synonym">Candida rugosa</name>
    <dbReference type="NCBI Taxonomy" id="5481"/>
    <lineage>
        <taxon>Eukaryota</taxon>
        <taxon>Fungi</taxon>
        <taxon>Dikarya</taxon>
        <taxon>Ascomycota</taxon>
        <taxon>Saccharomycotina</taxon>
        <taxon>Pichiomycetes</taxon>
        <taxon>Debaryomycetaceae</taxon>
        <taxon>Diutina</taxon>
    </lineage>
</organism>
<dbReference type="SMART" id="SM00317">
    <property type="entry name" value="SET"/>
    <property type="match status" value="1"/>
</dbReference>
<dbReference type="GO" id="GO:0016279">
    <property type="term" value="F:protein-lysine N-methyltransferase activity"/>
    <property type="evidence" value="ECO:0007669"/>
    <property type="project" value="InterPro"/>
</dbReference>
<evidence type="ECO:0000256" key="2">
    <source>
        <dbReference type="ARBA" id="ARBA00022679"/>
    </source>
</evidence>
<dbReference type="InterPro" id="IPR050600">
    <property type="entry name" value="SETD3_SETD6_MTase"/>
</dbReference>
<keyword evidence="3" id="KW-0949">S-adenosyl-L-methionine</keyword>
<sequence length="428" mass="49451">MEAFEAWINHDDDNTHSKSFICPQITVQESSVFGRGLFALEDLDKPQLIIRIPHRLLVNFTTVVKHICRYIPHVDFDQHPLYASINRAYEPPELSDDAAARFYRQLDIATLEALSSFQVVSLFLIVESSRPHSVWQPFLAMLPQLSDFDAVPLVWTIRDNQPQWHKRLPPSAQAHAAKVEARFDEDWQVVSKLTSQRGYTIQKLEYLRYWMCINSRCLYMDIPQGTTTADNFTLAPYVDFINHTDSDQCRLKIDGKGFQVFTSTPYKKGDQLFFSYGPHSNEFLMCEYGFITPTNKWNTLDITHHILPEVSSRPAWKEWLQDNDYWGEYTISSDGAASFRTEMALAVVQEPHPEQSRRLQAFVSGYTDGAVYERYTHRRLREVLESVISAATTELEKPPLPGFAGDCVKQIWQDQWEIAKTALTQLKK</sequence>
<dbReference type="OMA" id="YWGDYTI"/>
<protein>
    <recommendedName>
        <fullName evidence="4">SET domain-containing protein</fullName>
    </recommendedName>
</protein>
<feature type="domain" description="SET" evidence="4">
    <location>
        <begin position="23"/>
        <end position="277"/>
    </location>
</feature>
<evidence type="ECO:0000259" key="4">
    <source>
        <dbReference type="PROSITE" id="PS50280"/>
    </source>
</evidence>
<dbReference type="Proteomes" id="UP000449547">
    <property type="component" value="Unassembled WGS sequence"/>
</dbReference>
<dbReference type="InterPro" id="IPR001214">
    <property type="entry name" value="SET_dom"/>
</dbReference>
<dbReference type="GeneID" id="54781373"/>
<accession>A0A642UTY1</accession>
<gene>
    <name evidence="5" type="ORF">DIURU_002722</name>
</gene>
<dbReference type="AlphaFoldDB" id="A0A642UTY1"/>
<dbReference type="PANTHER" id="PTHR13271">
    <property type="entry name" value="UNCHARACTERIZED PUTATIVE METHYLTRANSFERASE"/>
    <property type="match status" value="1"/>
</dbReference>
<dbReference type="OrthoDB" id="341421at2759"/>
<evidence type="ECO:0000313" key="6">
    <source>
        <dbReference type="Proteomes" id="UP000449547"/>
    </source>
</evidence>
<proteinExistence type="predicted"/>
<keyword evidence="2" id="KW-0808">Transferase</keyword>
<dbReference type="Gene3D" id="3.90.1410.10">
    <property type="entry name" value="set domain protein methyltransferase, domain 1"/>
    <property type="match status" value="1"/>
</dbReference>